<reference evidence="2" key="1">
    <citation type="journal article" date="2019" name="bioRxiv">
        <title>The Genome of the Zebra Mussel, Dreissena polymorpha: A Resource for Invasive Species Research.</title>
        <authorList>
            <person name="McCartney M.A."/>
            <person name="Auch B."/>
            <person name="Kono T."/>
            <person name="Mallez S."/>
            <person name="Zhang Y."/>
            <person name="Obille A."/>
            <person name="Becker A."/>
            <person name="Abrahante J.E."/>
            <person name="Garbe J."/>
            <person name="Badalamenti J.P."/>
            <person name="Herman A."/>
            <person name="Mangelson H."/>
            <person name="Liachko I."/>
            <person name="Sullivan S."/>
            <person name="Sone E.D."/>
            <person name="Koren S."/>
            <person name="Silverstein K.A.T."/>
            <person name="Beckman K.B."/>
            <person name="Gohl D.M."/>
        </authorList>
    </citation>
    <scope>NUCLEOTIDE SEQUENCE</scope>
    <source>
        <strain evidence="2">Duluth1</strain>
        <tissue evidence="2">Whole animal</tissue>
    </source>
</reference>
<dbReference type="OrthoDB" id="44820at2759"/>
<dbReference type="AlphaFoldDB" id="A0A9D4F7G8"/>
<gene>
    <name evidence="2" type="ORF">DPMN_146205</name>
</gene>
<evidence type="ECO:0000256" key="1">
    <source>
        <dbReference type="SAM" id="MobiDB-lite"/>
    </source>
</evidence>
<feature type="compositionally biased region" description="Polar residues" evidence="1">
    <location>
        <begin position="185"/>
        <end position="198"/>
    </location>
</feature>
<organism evidence="2 3">
    <name type="scientific">Dreissena polymorpha</name>
    <name type="common">Zebra mussel</name>
    <name type="synonym">Mytilus polymorpha</name>
    <dbReference type="NCBI Taxonomy" id="45954"/>
    <lineage>
        <taxon>Eukaryota</taxon>
        <taxon>Metazoa</taxon>
        <taxon>Spiralia</taxon>
        <taxon>Lophotrochozoa</taxon>
        <taxon>Mollusca</taxon>
        <taxon>Bivalvia</taxon>
        <taxon>Autobranchia</taxon>
        <taxon>Heteroconchia</taxon>
        <taxon>Euheterodonta</taxon>
        <taxon>Imparidentia</taxon>
        <taxon>Neoheterodontei</taxon>
        <taxon>Myida</taxon>
        <taxon>Dreissenoidea</taxon>
        <taxon>Dreissenidae</taxon>
        <taxon>Dreissena</taxon>
    </lineage>
</organism>
<sequence>MAMNSQLPSFRMRLSQISHFRPYLYAIFADTRQKIHGIQQSGNVLMGQQSRGAGATTAIESTPTLNEKLLNPQYLHSGTKSNTTPVGSDLIKQWDCFSTDLATSLNYMMSSLNTQHSNSSGVDHRRLHRYVDSSPTLTDNCMKRLEIQEVSSFVSNGTGLAVDSVSNSVTMAVKHAVSEQKDTTNHNISVSTSNNEKGASSEDDKNKPTHEQLESVKNYYLEHLPQCHSKPLLEDLRAHLHHKNIVFENHFFEKPRISVGMRSYAAELLKLRLLLLVKYVSFYFTPKTATVYPAEGCVRIHWMLNAQTFSGLISSLSKFEFESDNRLKYKTEFEAISTLFLDKDGKIVKHHIDRRNPVGWKQPSTAEKLAAKLLQSNKSLAATERANFKRPC</sequence>
<reference evidence="2" key="2">
    <citation type="submission" date="2020-11" db="EMBL/GenBank/DDBJ databases">
        <authorList>
            <person name="McCartney M.A."/>
            <person name="Auch B."/>
            <person name="Kono T."/>
            <person name="Mallez S."/>
            <person name="Becker A."/>
            <person name="Gohl D.M."/>
            <person name="Silverstein K.A.T."/>
            <person name="Koren S."/>
            <person name="Bechman K.B."/>
            <person name="Herman A."/>
            <person name="Abrahante J.E."/>
            <person name="Garbe J."/>
        </authorList>
    </citation>
    <scope>NUCLEOTIDE SEQUENCE</scope>
    <source>
        <strain evidence="2">Duluth1</strain>
        <tissue evidence="2">Whole animal</tissue>
    </source>
</reference>
<proteinExistence type="predicted"/>
<comment type="caution">
    <text evidence="2">The sequence shown here is derived from an EMBL/GenBank/DDBJ whole genome shotgun (WGS) entry which is preliminary data.</text>
</comment>
<protein>
    <submittedName>
        <fullName evidence="2">Uncharacterized protein</fullName>
    </submittedName>
</protein>
<dbReference type="Proteomes" id="UP000828390">
    <property type="component" value="Unassembled WGS sequence"/>
</dbReference>
<accession>A0A9D4F7G8</accession>
<dbReference type="EMBL" id="JAIWYP010000007">
    <property type="protein sequence ID" value="KAH3792706.1"/>
    <property type="molecule type" value="Genomic_DNA"/>
</dbReference>
<name>A0A9D4F7G8_DREPO</name>
<feature type="compositionally biased region" description="Basic and acidic residues" evidence="1">
    <location>
        <begin position="199"/>
        <end position="211"/>
    </location>
</feature>
<evidence type="ECO:0000313" key="3">
    <source>
        <dbReference type="Proteomes" id="UP000828390"/>
    </source>
</evidence>
<keyword evidence="3" id="KW-1185">Reference proteome</keyword>
<evidence type="ECO:0000313" key="2">
    <source>
        <dbReference type="EMBL" id="KAH3792706.1"/>
    </source>
</evidence>
<feature type="region of interest" description="Disordered" evidence="1">
    <location>
        <begin position="176"/>
        <end position="211"/>
    </location>
</feature>